<dbReference type="STRING" id="407022.SAMN05661044_00200"/>
<comment type="subcellular location">
    <subcellularLocation>
        <location evidence="1">Cell membrane</location>
        <topology evidence="1">Multi-pass membrane protein</topology>
    </subcellularLocation>
</comment>
<dbReference type="GO" id="GO:0005886">
    <property type="term" value="C:plasma membrane"/>
    <property type="evidence" value="ECO:0007669"/>
    <property type="project" value="UniProtKB-SubCell"/>
</dbReference>
<evidence type="ECO:0000256" key="3">
    <source>
        <dbReference type="ARBA" id="ARBA00022692"/>
    </source>
</evidence>
<organism evidence="8 9">
    <name type="scientific">Olivibacter domesticus</name>
    <name type="common">Pseudosphingobacterium domesticum</name>
    <dbReference type="NCBI Taxonomy" id="407022"/>
    <lineage>
        <taxon>Bacteria</taxon>
        <taxon>Pseudomonadati</taxon>
        <taxon>Bacteroidota</taxon>
        <taxon>Sphingobacteriia</taxon>
        <taxon>Sphingobacteriales</taxon>
        <taxon>Sphingobacteriaceae</taxon>
        <taxon>Olivibacter</taxon>
    </lineage>
</organism>
<evidence type="ECO:0000256" key="5">
    <source>
        <dbReference type="ARBA" id="ARBA00023136"/>
    </source>
</evidence>
<keyword evidence="3 6" id="KW-0812">Transmembrane</keyword>
<reference evidence="9" key="1">
    <citation type="submission" date="2016-10" db="EMBL/GenBank/DDBJ databases">
        <authorList>
            <person name="Varghese N."/>
            <person name="Submissions S."/>
        </authorList>
    </citation>
    <scope>NUCLEOTIDE SEQUENCE [LARGE SCALE GENOMIC DNA]</scope>
    <source>
        <strain evidence="9">DSM 18733</strain>
    </source>
</reference>
<evidence type="ECO:0000313" key="9">
    <source>
        <dbReference type="Proteomes" id="UP000199421"/>
    </source>
</evidence>
<protein>
    <submittedName>
        <fullName evidence="8">Putative membrane protein</fullName>
    </submittedName>
</protein>
<dbReference type="Proteomes" id="UP000199421">
    <property type="component" value="Unassembled WGS sequence"/>
</dbReference>
<name>A0A1H7GWU1_OLID1</name>
<dbReference type="PANTHER" id="PTHR34187:SF2">
    <property type="entry name" value="DUF202 DOMAIN-CONTAINING PROTEIN"/>
    <property type="match status" value="1"/>
</dbReference>
<dbReference type="InterPro" id="IPR003807">
    <property type="entry name" value="DUF202"/>
</dbReference>
<evidence type="ECO:0000313" key="8">
    <source>
        <dbReference type="EMBL" id="SEK41957.1"/>
    </source>
</evidence>
<dbReference type="PANTHER" id="PTHR34187">
    <property type="entry name" value="FGR18P"/>
    <property type="match status" value="1"/>
</dbReference>
<proteinExistence type="predicted"/>
<keyword evidence="9" id="KW-1185">Reference proteome</keyword>
<keyword evidence="5 6" id="KW-0472">Membrane</keyword>
<evidence type="ECO:0000259" key="7">
    <source>
        <dbReference type="Pfam" id="PF02656"/>
    </source>
</evidence>
<dbReference type="OrthoDB" id="582337at2"/>
<feature type="transmembrane region" description="Helical" evidence="6">
    <location>
        <begin position="102"/>
        <end position="122"/>
    </location>
</feature>
<gene>
    <name evidence="8" type="ORF">SAMN05661044_00200</name>
</gene>
<dbReference type="RefSeq" id="WP_093316902.1">
    <property type="nucleotide sequence ID" value="NZ_FOAF01000001.1"/>
</dbReference>
<keyword evidence="4 6" id="KW-1133">Transmembrane helix</keyword>
<feature type="transmembrane region" description="Helical" evidence="6">
    <location>
        <begin position="63"/>
        <end position="82"/>
    </location>
</feature>
<sequence length="126" mass="14097">MENERKPIPNDHLANERTFLAWIRTCIATIGLGFVVVKFSLFIKQLALIIDTDVRIPNHGYSAIIGIALVVAGMIMAVLAYYRFKTTQSQLLAGQFKPSSRIFLYITIALIILAIALAIYLLQSTR</sequence>
<dbReference type="InterPro" id="IPR052053">
    <property type="entry name" value="IM_YidH-like"/>
</dbReference>
<feature type="transmembrane region" description="Helical" evidence="6">
    <location>
        <begin position="21"/>
        <end position="43"/>
    </location>
</feature>
<evidence type="ECO:0000256" key="4">
    <source>
        <dbReference type="ARBA" id="ARBA00022989"/>
    </source>
</evidence>
<keyword evidence="2" id="KW-1003">Cell membrane</keyword>
<evidence type="ECO:0000256" key="1">
    <source>
        <dbReference type="ARBA" id="ARBA00004651"/>
    </source>
</evidence>
<accession>A0A1H7GWU1</accession>
<evidence type="ECO:0000256" key="2">
    <source>
        <dbReference type="ARBA" id="ARBA00022475"/>
    </source>
</evidence>
<dbReference type="Pfam" id="PF02656">
    <property type="entry name" value="DUF202"/>
    <property type="match status" value="1"/>
</dbReference>
<evidence type="ECO:0000256" key="6">
    <source>
        <dbReference type="SAM" id="Phobius"/>
    </source>
</evidence>
<feature type="domain" description="DUF202" evidence="7">
    <location>
        <begin position="11"/>
        <end position="89"/>
    </location>
</feature>
<dbReference type="AlphaFoldDB" id="A0A1H7GWU1"/>
<dbReference type="EMBL" id="FOAF01000001">
    <property type="protein sequence ID" value="SEK41957.1"/>
    <property type="molecule type" value="Genomic_DNA"/>
</dbReference>